<keyword evidence="1" id="KW-0812">Transmembrane</keyword>
<evidence type="ECO:0000256" key="1">
    <source>
        <dbReference type="SAM" id="Phobius"/>
    </source>
</evidence>
<name>A0A2H0TRC8_9BACT</name>
<dbReference type="InterPro" id="IPR000866">
    <property type="entry name" value="AhpC/TSA"/>
</dbReference>
<dbReference type="Proteomes" id="UP000230154">
    <property type="component" value="Unassembled WGS sequence"/>
</dbReference>
<protein>
    <recommendedName>
        <fullName evidence="2">Thioredoxin domain-containing protein</fullName>
    </recommendedName>
</protein>
<evidence type="ECO:0000259" key="2">
    <source>
        <dbReference type="PROSITE" id="PS51352"/>
    </source>
</evidence>
<keyword evidence="1" id="KW-0472">Membrane</keyword>
<dbReference type="GO" id="GO:0016209">
    <property type="term" value="F:antioxidant activity"/>
    <property type="evidence" value="ECO:0007669"/>
    <property type="project" value="InterPro"/>
</dbReference>
<evidence type="ECO:0000313" key="3">
    <source>
        <dbReference type="EMBL" id="PIR74702.1"/>
    </source>
</evidence>
<evidence type="ECO:0000313" key="4">
    <source>
        <dbReference type="Proteomes" id="UP000230154"/>
    </source>
</evidence>
<gene>
    <name evidence="3" type="ORF">COU35_00835</name>
</gene>
<sequence length="126" mass="14113">MNIQIRNSIIFLAAIIAILGSVYYGTVQKGMLRKVPHFVLSDYSGHPFDSALLEGTPYVVNVWASWCIFCKWEIVDFATVHRKFPGVPVIAINRGESVDVAKQFTDERHLAAGIVFLLNPQDHVRG</sequence>
<accession>A0A2H0TRC8</accession>
<reference evidence="4" key="1">
    <citation type="submission" date="2017-09" db="EMBL/GenBank/DDBJ databases">
        <title>Depth-based differentiation of microbial function through sediment-hosted aquifers and enrichment of novel symbionts in the deep terrestrial subsurface.</title>
        <authorList>
            <person name="Probst A.J."/>
            <person name="Ladd B."/>
            <person name="Jarett J.K."/>
            <person name="Geller-Mcgrath D.E."/>
            <person name="Sieber C.M.K."/>
            <person name="Emerson J.B."/>
            <person name="Anantharaman K."/>
            <person name="Thomas B.C."/>
            <person name="Malmstrom R."/>
            <person name="Stieglmeier M."/>
            <person name="Klingl A."/>
            <person name="Woyke T."/>
            <person name="Ryan C.M."/>
            <person name="Banfield J.F."/>
        </authorList>
    </citation>
    <scope>NUCLEOTIDE SEQUENCE [LARGE SCALE GENOMIC DNA]</scope>
</reference>
<dbReference type="GO" id="GO:0016491">
    <property type="term" value="F:oxidoreductase activity"/>
    <property type="evidence" value="ECO:0007669"/>
    <property type="project" value="InterPro"/>
</dbReference>
<dbReference type="EMBL" id="PFCB01000009">
    <property type="protein sequence ID" value="PIR74702.1"/>
    <property type="molecule type" value="Genomic_DNA"/>
</dbReference>
<organism evidence="3 4">
    <name type="scientific">Candidatus Magasanikbacteria bacterium CG10_big_fil_rev_8_21_14_0_10_47_10</name>
    <dbReference type="NCBI Taxonomy" id="1974652"/>
    <lineage>
        <taxon>Bacteria</taxon>
        <taxon>Candidatus Magasanikiibacteriota</taxon>
    </lineage>
</organism>
<feature type="domain" description="Thioredoxin" evidence="2">
    <location>
        <begin position="29"/>
        <end position="126"/>
    </location>
</feature>
<dbReference type="Pfam" id="PF00578">
    <property type="entry name" value="AhpC-TSA"/>
    <property type="match status" value="1"/>
</dbReference>
<dbReference type="CDD" id="cd02966">
    <property type="entry name" value="TlpA_like_family"/>
    <property type="match status" value="1"/>
</dbReference>
<proteinExistence type="predicted"/>
<dbReference type="AlphaFoldDB" id="A0A2H0TRC8"/>
<comment type="caution">
    <text evidence="3">The sequence shown here is derived from an EMBL/GenBank/DDBJ whole genome shotgun (WGS) entry which is preliminary data.</text>
</comment>
<dbReference type="Gene3D" id="3.40.30.10">
    <property type="entry name" value="Glutaredoxin"/>
    <property type="match status" value="1"/>
</dbReference>
<dbReference type="InterPro" id="IPR036249">
    <property type="entry name" value="Thioredoxin-like_sf"/>
</dbReference>
<dbReference type="SUPFAM" id="SSF52833">
    <property type="entry name" value="Thioredoxin-like"/>
    <property type="match status" value="1"/>
</dbReference>
<dbReference type="PROSITE" id="PS51352">
    <property type="entry name" value="THIOREDOXIN_2"/>
    <property type="match status" value="1"/>
</dbReference>
<keyword evidence="1" id="KW-1133">Transmembrane helix</keyword>
<feature type="transmembrane region" description="Helical" evidence="1">
    <location>
        <begin position="6"/>
        <end position="24"/>
    </location>
</feature>
<dbReference type="InterPro" id="IPR013766">
    <property type="entry name" value="Thioredoxin_domain"/>
</dbReference>